<feature type="transmembrane region" description="Helical" evidence="2">
    <location>
        <begin position="261"/>
        <end position="280"/>
    </location>
</feature>
<feature type="signal peptide" evidence="3">
    <location>
        <begin position="1"/>
        <end position="16"/>
    </location>
</feature>
<gene>
    <name evidence="4" type="primary">ttll6</name>
    <name evidence="4" type="ORF">SPIL2461_LOCUS173</name>
</gene>
<feature type="transmembrane region" description="Helical" evidence="2">
    <location>
        <begin position="160"/>
        <end position="176"/>
    </location>
</feature>
<dbReference type="Proteomes" id="UP000649617">
    <property type="component" value="Unassembled WGS sequence"/>
</dbReference>
<feature type="transmembrane region" description="Helical" evidence="2">
    <location>
        <begin position="339"/>
        <end position="360"/>
    </location>
</feature>
<feature type="transmembrane region" description="Helical" evidence="2">
    <location>
        <begin position="121"/>
        <end position="140"/>
    </location>
</feature>
<proteinExistence type="predicted"/>
<evidence type="ECO:0000256" key="2">
    <source>
        <dbReference type="SAM" id="Phobius"/>
    </source>
</evidence>
<feature type="transmembrane region" description="Helical" evidence="2">
    <location>
        <begin position="188"/>
        <end position="208"/>
    </location>
</feature>
<feature type="region of interest" description="Disordered" evidence="1">
    <location>
        <begin position="482"/>
        <end position="541"/>
    </location>
</feature>
<keyword evidence="2" id="KW-0472">Membrane</keyword>
<name>A0A812ILY3_SYMPI</name>
<evidence type="ECO:0000256" key="3">
    <source>
        <dbReference type="SAM" id="SignalP"/>
    </source>
</evidence>
<feature type="transmembrane region" description="Helical" evidence="2">
    <location>
        <begin position="380"/>
        <end position="401"/>
    </location>
</feature>
<reference evidence="4" key="1">
    <citation type="submission" date="2021-02" db="EMBL/GenBank/DDBJ databases">
        <authorList>
            <person name="Dougan E. K."/>
            <person name="Rhodes N."/>
            <person name="Thang M."/>
            <person name="Chan C."/>
        </authorList>
    </citation>
    <scope>NUCLEOTIDE SEQUENCE</scope>
</reference>
<dbReference type="OrthoDB" id="423671at2759"/>
<feature type="transmembrane region" description="Helical" evidence="2">
    <location>
        <begin position="300"/>
        <end position="318"/>
    </location>
</feature>
<protein>
    <submittedName>
        <fullName evidence="4">Ttll6 protein</fullName>
    </submittedName>
</protein>
<keyword evidence="2" id="KW-0812">Transmembrane</keyword>
<evidence type="ECO:0000313" key="4">
    <source>
        <dbReference type="EMBL" id="CAE7150565.1"/>
    </source>
</evidence>
<evidence type="ECO:0000313" key="5">
    <source>
        <dbReference type="Proteomes" id="UP000649617"/>
    </source>
</evidence>
<feature type="transmembrane region" description="Helical" evidence="2">
    <location>
        <begin position="90"/>
        <end position="109"/>
    </location>
</feature>
<evidence type="ECO:0000256" key="1">
    <source>
        <dbReference type="SAM" id="MobiDB-lite"/>
    </source>
</evidence>
<organism evidence="4 5">
    <name type="scientific">Symbiodinium pilosum</name>
    <name type="common">Dinoflagellate</name>
    <dbReference type="NCBI Taxonomy" id="2952"/>
    <lineage>
        <taxon>Eukaryota</taxon>
        <taxon>Sar</taxon>
        <taxon>Alveolata</taxon>
        <taxon>Dinophyceae</taxon>
        <taxon>Suessiales</taxon>
        <taxon>Symbiodiniaceae</taxon>
        <taxon>Symbiodinium</taxon>
    </lineage>
</organism>
<feature type="transmembrane region" description="Helical" evidence="2">
    <location>
        <begin position="450"/>
        <end position="470"/>
    </location>
</feature>
<feature type="transmembrane region" description="Helical" evidence="2">
    <location>
        <begin position="220"/>
        <end position="240"/>
    </location>
</feature>
<keyword evidence="5" id="KW-1185">Reference proteome</keyword>
<keyword evidence="3" id="KW-0732">Signal</keyword>
<dbReference type="EMBL" id="CAJNIZ010000002">
    <property type="protein sequence ID" value="CAE7150565.1"/>
    <property type="molecule type" value="Genomic_DNA"/>
</dbReference>
<accession>A0A812ILY3</accession>
<sequence length="541" mass="58920">MTWAWALSLLVLGARADLQAMQLSADGEIWNYPVEAARHLMRHHKGARVYLEEAHQPPVDNVVTISTNETENVEAFLRELKAEAATASTGSGLALFGTLLCAMMLFYLVNQPHKDLQISTWQLLSGNVALFCTVILFMALKKLWKCIMGTGSDMATVGNVLSFAKFAVLMFFFPMLRSKLQDKTRLAAARICGTYLIGYSGSDSFAYILSLDPFSSGAGYYFAGLLLMMVVLAGLLTLAFRLADRMQPSEGYDPDKEAEQIEAAGFQVGFLVSVWIRFLVTGFLPGSKKGARALVLDDLTSLGLVLIVSVGAFALVMFKVRPLAAQTERRPATRRLFRLITEASAMTMGWLLFFWVQWAWWYSLQSPDGSHNAGRHSALMSQAVTSAIMVYCGIVGLFFVAKRMGKNASDFPELTNAWVLQTGFCWEVAIYGGLIDAHSATYSSTMARRMAAIVCILLILLAILPAWYWYILPRAMEKADGKAGDAASSKGSDAEKPGAPKDEADATAKEADTKAKEEPATAPPAAAAEEPKAEGAEAAES</sequence>
<feature type="chain" id="PRO_5032609834" evidence="3">
    <location>
        <begin position="17"/>
        <end position="541"/>
    </location>
</feature>
<dbReference type="AlphaFoldDB" id="A0A812ILY3"/>
<comment type="caution">
    <text evidence="4">The sequence shown here is derived from an EMBL/GenBank/DDBJ whole genome shotgun (WGS) entry which is preliminary data.</text>
</comment>
<keyword evidence="2" id="KW-1133">Transmembrane helix</keyword>
<feature type="compositionally biased region" description="Basic and acidic residues" evidence="1">
    <location>
        <begin position="492"/>
        <end position="519"/>
    </location>
</feature>